<dbReference type="SUPFAM" id="SSF55174">
    <property type="entry name" value="Alpha-L RNA-binding motif"/>
    <property type="match status" value="1"/>
</dbReference>
<evidence type="ECO:0000256" key="1">
    <source>
        <dbReference type="ARBA" id="ARBA00007465"/>
    </source>
</evidence>
<evidence type="ECO:0000256" key="2">
    <source>
        <dbReference type="ARBA" id="ARBA00022730"/>
    </source>
</evidence>
<name>A0A1T4WGZ2_9BACT</name>
<evidence type="ECO:0000259" key="10">
    <source>
        <dbReference type="SMART" id="SM01390"/>
    </source>
</evidence>
<evidence type="ECO:0000313" key="12">
    <source>
        <dbReference type="Proteomes" id="UP000189733"/>
    </source>
</evidence>
<comment type="subunit">
    <text evidence="7">Part of the 30S ribosomal subunit. Contacts protein S5. The interaction surface between S4 and S5 is involved in control of translational fidelity.</text>
</comment>
<dbReference type="InterPro" id="IPR022801">
    <property type="entry name" value="Ribosomal_uS4"/>
</dbReference>
<dbReference type="GO" id="GO:0006412">
    <property type="term" value="P:translation"/>
    <property type="evidence" value="ECO:0007669"/>
    <property type="project" value="UniProtKB-UniRule"/>
</dbReference>
<dbReference type="FunFam" id="3.10.290.10:FF:000001">
    <property type="entry name" value="30S ribosomal protein S4"/>
    <property type="match status" value="1"/>
</dbReference>
<dbReference type="InterPro" id="IPR005709">
    <property type="entry name" value="Ribosomal_uS4_bac-type"/>
</dbReference>
<dbReference type="GO" id="GO:0019843">
    <property type="term" value="F:rRNA binding"/>
    <property type="evidence" value="ECO:0007669"/>
    <property type="project" value="UniProtKB-UniRule"/>
</dbReference>
<accession>A0A1T4WGZ2</accession>
<reference evidence="11 12" key="1">
    <citation type="submission" date="2017-02" db="EMBL/GenBank/DDBJ databases">
        <authorList>
            <person name="Peterson S.W."/>
        </authorList>
    </citation>
    <scope>NUCLEOTIDE SEQUENCE [LARGE SCALE GENOMIC DNA]</scope>
    <source>
        <strain evidence="11 12">DSM 18034</strain>
    </source>
</reference>
<dbReference type="PROSITE" id="PS00632">
    <property type="entry name" value="RIBOSOMAL_S4"/>
    <property type="match status" value="1"/>
</dbReference>
<dbReference type="PANTHER" id="PTHR11831:SF4">
    <property type="entry name" value="SMALL RIBOSOMAL SUBUNIT PROTEIN US4M"/>
    <property type="match status" value="1"/>
</dbReference>
<dbReference type="Gene3D" id="1.10.1050.10">
    <property type="entry name" value="Ribosomal Protein S4 Delta 41, Chain A, domain 1"/>
    <property type="match status" value="1"/>
</dbReference>
<dbReference type="SMART" id="SM00363">
    <property type="entry name" value="S4"/>
    <property type="match status" value="1"/>
</dbReference>
<dbReference type="GO" id="GO:0042274">
    <property type="term" value="P:ribosomal small subunit biogenesis"/>
    <property type="evidence" value="ECO:0007669"/>
    <property type="project" value="TreeGrafter"/>
</dbReference>
<comment type="function">
    <text evidence="7">One of the primary rRNA binding proteins, it binds directly to 16S rRNA where it nucleates assembly of the body of the 30S subunit.</text>
</comment>
<evidence type="ECO:0000256" key="3">
    <source>
        <dbReference type="ARBA" id="ARBA00022884"/>
    </source>
</evidence>
<feature type="domain" description="Small ribosomal subunit protein uS4 N-terminal" evidence="10">
    <location>
        <begin position="3"/>
        <end position="97"/>
    </location>
</feature>
<organism evidence="11 12">
    <name type="scientific">Desulfobaculum bizertense DSM 18034</name>
    <dbReference type="NCBI Taxonomy" id="1121442"/>
    <lineage>
        <taxon>Bacteria</taxon>
        <taxon>Pseudomonadati</taxon>
        <taxon>Thermodesulfobacteriota</taxon>
        <taxon>Desulfovibrionia</taxon>
        <taxon>Desulfovibrionales</taxon>
        <taxon>Desulfovibrionaceae</taxon>
        <taxon>Desulfobaculum</taxon>
    </lineage>
</organism>
<dbReference type="Pfam" id="PF01479">
    <property type="entry name" value="S4"/>
    <property type="match status" value="1"/>
</dbReference>
<comment type="similarity">
    <text evidence="1 7 8">Belongs to the universal ribosomal protein uS4 family.</text>
</comment>
<dbReference type="OrthoDB" id="9803672at2"/>
<dbReference type="CDD" id="cd00165">
    <property type="entry name" value="S4"/>
    <property type="match status" value="1"/>
</dbReference>
<evidence type="ECO:0000256" key="4">
    <source>
        <dbReference type="ARBA" id="ARBA00022980"/>
    </source>
</evidence>
<evidence type="ECO:0000256" key="8">
    <source>
        <dbReference type="RuleBase" id="RU003699"/>
    </source>
</evidence>
<keyword evidence="12" id="KW-1185">Reference proteome</keyword>
<dbReference type="PANTHER" id="PTHR11831">
    <property type="entry name" value="30S 40S RIBOSOMAL PROTEIN"/>
    <property type="match status" value="1"/>
</dbReference>
<dbReference type="Proteomes" id="UP000189733">
    <property type="component" value="Unassembled WGS sequence"/>
</dbReference>
<proteinExistence type="inferred from homology"/>
<evidence type="ECO:0000256" key="5">
    <source>
        <dbReference type="ARBA" id="ARBA00023274"/>
    </source>
</evidence>
<dbReference type="InterPro" id="IPR002942">
    <property type="entry name" value="S4_RNA-bd"/>
</dbReference>
<dbReference type="EMBL" id="FUYA01000007">
    <property type="protein sequence ID" value="SKA76185.1"/>
    <property type="molecule type" value="Genomic_DNA"/>
</dbReference>
<sequence>MARYTEAKCRLCRREGQKLFLKGDRCYTDKCAYERRPYVPGQHGRARKKTSDYAVQLREKQKVRRIYGIQEKQFLSYFHRADMMKGVTGTNLLAQLETRLDNVIYRLGLANSRTQARQLVRHGIFLLNGHKVNVPSLQVKIGDEITVREKSKKIPVIQEAQDVIARRGCPDWLEIDGAALKGNVKAMPVREDIQFPINEQLIVELYSK</sequence>
<feature type="domain" description="RNA-binding S4" evidence="9">
    <location>
        <begin position="98"/>
        <end position="162"/>
    </location>
</feature>
<dbReference type="NCBIfam" id="NF003717">
    <property type="entry name" value="PRK05327.1"/>
    <property type="match status" value="1"/>
</dbReference>
<keyword evidence="3 7" id="KW-0694">RNA-binding</keyword>
<evidence type="ECO:0000256" key="7">
    <source>
        <dbReference type="HAMAP-Rule" id="MF_01306"/>
    </source>
</evidence>
<dbReference type="GO" id="GO:0015935">
    <property type="term" value="C:small ribosomal subunit"/>
    <property type="evidence" value="ECO:0007669"/>
    <property type="project" value="InterPro"/>
</dbReference>
<gene>
    <name evidence="7" type="primary">rpsD</name>
    <name evidence="11" type="ORF">SAMN02745702_02187</name>
</gene>
<comment type="function">
    <text evidence="7">With S5 and S12 plays an important role in translational accuracy.</text>
</comment>
<dbReference type="Pfam" id="PF00163">
    <property type="entry name" value="Ribosomal_S4"/>
    <property type="match status" value="1"/>
</dbReference>
<keyword evidence="4 7" id="KW-0689">Ribosomal protein</keyword>
<keyword evidence="2 7" id="KW-0699">rRNA-binding</keyword>
<dbReference type="PROSITE" id="PS50889">
    <property type="entry name" value="S4"/>
    <property type="match status" value="1"/>
</dbReference>
<dbReference type="STRING" id="1121442.SAMN02745702_02187"/>
<evidence type="ECO:0000313" key="11">
    <source>
        <dbReference type="EMBL" id="SKA76185.1"/>
    </source>
</evidence>
<dbReference type="NCBIfam" id="TIGR01017">
    <property type="entry name" value="rpsD_bact"/>
    <property type="match status" value="1"/>
</dbReference>
<dbReference type="GO" id="GO:0003735">
    <property type="term" value="F:structural constituent of ribosome"/>
    <property type="evidence" value="ECO:0007669"/>
    <property type="project" value="InterPro"/>
</dbReference>
<dbReference type="Gene3D" id="3.10.290.10">
    <property type="entry name" value="RNA-binding S4 domain"/>
    <property type="match status" value="1"/>
</dbReference>
<dbReference type="RefSeq" id="WP_078685472.1">
    <property type="nucleotide sequence ID" value="NZ_FUYA01000007.1"/>
</dbReference>
<dbReference type="InterPro" id="IPR001912">
    <property type="entry name" value="Ribosomal_uS4_N"/>
</dbReference>
<dbReference type="SMART" id="SM01390">
    <property type="entry name" value="Ribosomal_S4"/>
    <property type="match status" value="1"/>
</dbReference>
<evidence type="ECO:0000259" key="9">
    <source>
        <dbReference type="SMART" id="SM00363"/>
    </source>
</evidence>
<keyword evidence="5 7" id="KW-0687">Ribonucleoprotein</keyword>
<evidence type="ECO:0000256" key="6">
    <source>
        <dbReference type="ARBA" id="ARBA00035254"/>
    </source>
</evidence>
<dbReference type="AlphaFoldDB" id="A0A1T4WGZ2"/>
<dbReference type="InterPro" id="IPR036986">
    <property type="entry name" value="S4_RNA-bd_sf"/>
</dbReference>
<dbReference type="InterPro" id="IPR018079">
    <property type="entry name" value="Ribosomal_uS4_CS"/>
</dbReference>
<protein>
    <recommendedName>
        <fullName evidence="6 7">Small ribosomal subunit protein uS4</fullName>
    </recommendedName>
</protein>
<dbReference type="HAMAP" id="MF_01306_B">
    <property type="entry name" value="Ribosomal_uS4_B"/>
    <property type="match status" value="1"/>
</dbReference>
<dbReference type="FunFam" id="1.10.1050.10:FF:000001">
    <property type="entry name" value="30S ribosomal protein S4"/>
    <property type="match status" value="1"/>
</dbReference>